<dbReference type="Proteomes" id="UP000789396">
    <property type="component" value="Unassembled WGS sequence"/>
</dbReference>
<dbReference type="Gene3D" id="3.40.50.300">
    <property type="entry name" value="P-loop containing nucleotide triphosphate hydrolases"/>
    <property type="match status" value="1"/>
</dbReference>
<proteinExistence type="predicted"/>
<dbReference type="AlphaFoldDB" id="A0A9N9AR20"/>
<reference evidence="2" key="1">
    <citation type="submission" date="2021-06" db="EMBL/GenBank/DDBJ databases">
        <authorList>
            <person name="Kallberg Y."/>
            <person name="Tangrot J."/>
            <person name="Rosling A."/>
        </authorList>
    </citation>
    <scope>NUCLEOTIDE SEQUENCE</scope>
    <source>
        <strain evidence="2">IN212</strain>
    </source>
</reference>
<gene>
    <name evidence="2" type="ORF">RFULGI_LOCUS4161</name>
</gene>
<organism evidence="2 3">
    <name type="scientific">Racocetra fulgida</name>
    <dbReference type="NCBI Taxonomy" id="60492"/>
    <lineage>
        <taxon>Eukaryota</taxon>
        <taxon>Fungi</taxon>
        <taxon>Fungi incertae sedis</taxon>
        <taxon>Mucoromycota</taxon>
        <taxon>Glomeromycotina</taxon>
        <taxon>Glomeromycetes</taxon>
        <taxon>Diversisporales</taxon>
        <taxon>Gigasporaceae</taxon>
        <taxon>Racocetra</taxon>
    </lineage>
</organism>
<evidence type="ECO:0000313" key="2">
    <source>
        <dbReference type="EMBL" id="CAG8539580.1"/>
    </source>
</evidence>
<keyword evidence="1" id="KW-0175">Coiled coil</keyword>
<dbReference type="PANTHER" id="PTHR43977">
    <property type="entry name" value="STRUCTURAL MAINTENANCE OF CHROMOSOMES PROTEIN 3"/>
    <property type="match status" value="1"/>
</dbReference>
<name>A0A9N9AR20_9GLOM</name>
<dbReference type="EMBL" id="CAJVPZ010004012">
    <property type="protein sequence ID" value="CAG8539580.1"/>
    <property type="molecule type" value="Genomic_DNA"/>
</dbReference>
<evidence type="ECO:0000313" key="3">
    <source>
        <dbReference type="Proteomes" id="UP000789396"/>
    </source>
</evidence>
<protein>
    <submittedName>
        <fullName evidence="2">6127_t:CDS:1</fullName>
    </submittedName>
</protein>
<dbReference type="InterPro" id="IPR027417">
    <property type="entry name" value="P-loop_NTPase"/>
</dbReference>
<accession>A0A9N9AR20</accession>
<evidence type="ECO:0000256" key="1">
    <source>
        <dbReference type="SAM" id="Coils"/>
    </source>
</evidence>
<sequence>TGKDEVVLMRSIGLKKEDYSLDKKTATKNDVMNLLESAGFSRSNPYYIVPQGRVRDDFITALTNAKDPERLQLLKEVAGTRVYEQRRQESMKIIEETDKFIKTFIRSLKDSKRSKIEELLTYIEERLEELEEEKEELKNFQEMDRERRCLEYSIFHREQTDILRQLAEMDEQREKGVHGSNQQNMEFNDLEQEITREMAELQEKIELLRVEKRELDEDMQEQIKVHAQIELAIKDMEDTAQQNKETKVCDLYYIDSSL</sequence>
<comment type="caution">
    <text evidence="2">The sequence shown here is derived from an EMBL/GenBank/DDBJ whole genome shotgun (WGS) entry which is preliminary data.</text>
</comment>
<keyword evidence="3" id="KW-1185">Reference proteome</keyword>
<feature type="non-terminal residue" evidence="2">
    <location>
        <position position="258"/>
    </location>
</feature>
<dbReference type="SUPFAM" id="SSF52540">
    <property type="entry name" value="P-loop containing nucleoside triphosphate hydrolases"/>
    <property type="match status" value="1"/>
</dbReference>
<dbReference type="OrthoDB" id="431497at2759"/>
<feature type="coiled-coil region" evidence="1">
    <location>
        <begin position="113"/>
        <end position="147"/>
    </location>
</feature>
<feature type="coiled-coil region" evidence="1">
    <location>
        <begin position="180"/>
        <end position="225"/>
    </location>
</feature>